<dbReference type="SMART" id="SM00595">
    <property type="entry name" value="MADF"/>
    <property type="match status" value="1"/>
</dbReference>
<evidence type="ECO:0000313" key="3">
    <source>
        <dbReference type="Proteomes" id="UP000663880"/>
    </source>
</evidence>
<comment type="caution">
    <text evidence="2">The sequence shown here is derived from an EMBL/GenBank/DDBJ whole genome shotgun (WGS) entry which is preliminary data.</text>
</comment>
<dbReference type="PANTHER" id="PTHR21505">
    <property type="entry name" value="MADF DOMAIN-CONTAINING PROTEIN-RELATED"/>
    <property type="match status" value="1"/>
</dbReference>
<evidence type="ECO:0000259" key="1">
    <source>
        <dbReference type="PROSITE" id="PS51029"/>
    </source>
</evidence>
<dbReference type="InterPro" id="IPR006578">
    <property type="entry name" value="MADF-dom"/>
</dbReference>
<dbReference type="OrthoDB" id="6629625at2759"/>
<dbReference type="EMBL" id="CAJOBZ010000031">
    <property type="protein sequence ID" value="CAF4889930.1"/>
    <property type="molecule type" value="Genomic_DNA"/>
</dbReference>
<keyword evidence="3" id="KW-1185">Reference proteome</keyword>
<feature type="domain" description="MADF" evidence="1">
    <location>
        <begin position="11"/>
        <end position="108"/>
    </location>
</feature>
<name>A0A821UHW4_9NEOP</name>
<reference evidence="2" key="1">
    <citation type="submission" date="2021-02" db="EMBL/GenBank/DDBJ databases">
        <authorList>
            <person name="Steward A R."/>
        </authorList>
    </citation>
    <scope>NUCLEOTIDE SEQUENCE</scope>
</reference>
<dbReference type="Pfam" id="PF10545">
    <property type="entry name" value="MADF_DNA_bdg"/>
    <property type="match status" value="1"/>
</dbReference>
<dbReference type="PROSITE" id="PS51029">
    <property type="entry name" value="MADF"/>
    <property type="match status" value="1"/>
</dbReference>
<dbReference type="AlphaFoldDB" id="A0A821UHW4"/>
<gene>
    <name evidence="2" type="ORF">PMACD_LOCUS10365</name>
</gene>
<organism evidence="2 3">
    <name type="scientific">Pieris macdunnoughi</name>
    <dbReference type="NCBI Taxonomy" id="345717"/>
    <lineage>
        <taxon>Eukaryota</taxon>
        <taxon>Metazoa</taxon>
        <taxon>Ecdysozoa</taxon>
        <taxon>Arthropoda</taxon>
        <taxon>Hexapoda</taxon>
        <taxon>Insecta</taxon>
        <taxon>Pterygota</taxon>
        <taxon>Neoptera</taxon>
        <taxon>Endopterygota</taxon>
        <taxon>Lepidoptera</taxon>
        <taxon>Glossata</taxon>
        <taxon>Ditrysia</taxon>
        <taxon>Papilionoidea</taxon>
        <taxon>Pieridae</taxon>
        <taxon>Pierinae</taxon>
        <taxon>Pieris</taxon>
    </lineage>
</organism>
<evidence type="ECO:0000313" key="2">
    <source>
        <dbReference type="EMBL" id="CAF4889930.1"/>
    </source>
</evidence>
<proteinExistence type="predicted"/>
<dbReference type="PANTHER" id="PTHR21505:SF8">
    <property type="entry name" value="DPT-YFP REPRESSOR BY OVEREXPRESSION, ISOFORM D-RELATED"/>
    <property type="match status" value="1"/>
</dbReference>
<protein>
    <recommendedName>
        <fullName evidence="1">MADF domain-containing protein</fullName>
    </recommendedName>
</protein>
<accession>A0A821UHW4</accession>
<dbReference type="Proteomes" id="UP000663880">
    <property type="component" value="Unassembled WGS sequence"/>
</dbReference>
<sequence length="122" mass="14262">MSRWKEEKTLLFVSHYRSYECLWKTHSHLYKNNIARNNAYEALLKDINDSSLTMKIIKTKIKNLRSVYHAEVRKINNSKRSGASAADVYKPAMSWFTEMNSFMADTDDYRETVESDLVVGSK</sequence>